<reference evidence="2" key="2">
    <citation type="submission" date="2020-09" db="EMBL/GenBank/DDBJ databases">
        <authorList>
            <person name="Sun Q."/>
            <person name="Ohkuma M."/>
        </authorList>
    </citation>
    <scope>NUCLEOTIDE SEQUENCE</scope>
    <source>
        <strain evidence="2">JCM 19596</strain>
    </source>
</reference>
<dbReference type="AlphaFoldDB" id="A0A830F9M0"/>
<dbReference type="OrthoDB" id="269078at2157"/>
<evidence type="ECO:0000313" key="3">
    <source>
        <dbReference type="Proteomes" id="UP000607197"/>
    </source>
</evidence>
<dbReference type="RefSeq" id="WP_188976399.1">
    <property type="nucleotide sequence ID" value="NZ_BMPG01000001.1"/>
</dbReference>
<protein>
    <submittedName>
        <fullName evidence="2">Uncharacterized protein</fullName>
    </submittedName>
</protein>
<keyword evidence="1" id="KW-1133">Transmembrane helix</keyword>
<feature type="transmembrane region" description="Helical" evidence="1">
    <location>
        <begin position="51"/>
        <end position="71"/>
    </location>
</feature>
<evidence type="ECO:0000256" key="1">
    <source>
        <dbReference type="SAM" id="Phobius"/>
    </source>
</evidence>
<accession>A0A830F9M0</accession>
<sequence length="87" mass="9608">MLPRRVTDPLHAAAQRSSRFLDDHWLVRWFVIPVLFMGLLVLPGFAPGDSLQLTAAYLALAALSLLLALAVERTAIYVYARATGRTT</sequence>
<keyword evidence="1" id="KW-0812">Transmembrane</keyword>
<reference evidence="2" key="1">
    <citation type="journal article" date="2014" name="Int. J. Syst. Evol. Microbiol.">
        <title>Complete genome sequence of Corynebacterium casei LMG S-19264T (=DSM 44701T), isolated from a smear-ripened cheese.</title>
        <authorList>
            <consortium name="US DOE Joint Genome Institute (JGI-PGF)"/>
            <person name="Walter F."/>
            <person name="Albersmeier A."/>
            <person name="Kalinowski J."/>
            <person name="Ruckert C."/>
        </authorList>
    </citation>
    <scope>NUCLEOTIDE SEQUENCE</scope>
    <source>
        <strain evidence="2">JCM 19596</strain>
    </source>
</reference>
<feature type="transmembrane region" description="Helical" evidence="1">
    <location>
        <begin position="25"/>
        <end position="45"/>
    </location>
</feature>
<dbReference type="EMBL" id="BMPG01000001">
    <property type="protein sequence ID" value="GGL53587.1"/>
    <property type="molecule type" value="Genomic_DNA"/>
</dbReference>
<keyword evidence="3" id="KW-1185">Reference proteome</keyword>
<keyword evidence="1" id="KW-0472">Membrane</keyword>
<dbReference type="Proteomes" id="UP000607197">
    <property type="component" value="Unassembled WGS sequence"/>
</dbReference>
<gene>
    <name evidence="2" type="ORF">GCM10009039_09740</name>
</gene>
<name>A0A830F9M0_9EURY</name>
<evidence type="ECO:0000313" key="2">
    <source>
        <dbReference type="EMBL" id="GGL53587.1"/>
    </source>
</evidence>
<proteinExistence type="predicted"/>
<organism evidence="2 3">
    <name type="scientific">Halocalculus aciditolerans</name>
    <dbReference type="NCBI Taxonomy" id="1383812"/>
    <lineage>
        <taxon>Archaea</taxon>
        <taxon>Methanobacteriati</taxon>
        <taxon>Methanobacteriota</taxon>
        <taxon>Stenosarchaea group</taxon>
        <taxon>Halobacteria</taxon>
        <taxon>Halobacteriales</taxon>
        <taxon>Halobacteriaceae</taxon>
        <taxon>Halocalculus</taxon>
    </lineage>
</organism>
<comment type="caution">
    <text evidence="2">The sequence shown here is derived from an EMBL/GenBank/DDBJ whole genome shotgun (WGS) entry which is preliminary data.</text>
</comment>